<dbReference type="OrthoDB" id="62361at2759"/>
<name>A0A1V9Y8R8_9STRA</name>
<evidence type="ECO:0000313" key="2">
    <source>
        <dbReference type="EMBL" id="OQR82130.1"/>
    </source>
</evidence>
<organism evidence="2 3">
    <name type="scientific">Thraustotheca clavata</name>
    <dbReference type="NCBI Taxonomy" id="74557"/>
    <lineage>
        <taxon>Eukaryota</taxon>
        <taxon>Sar</taxon>
        <taxon>Stramenopiles</taxon>
        <taxon>Oomycota</taxon>
        <taxon>Saprolegniomycetes</taxon>
        <taxon>Saprolegniales</taxon>
        <taxon>Achlyaceae</taxon>
        <taxon>Thraustotheca</taxon>
    </lineage>
</organism>
<evidence type="ECO:0000256" key="1">
    <source>
        <dbReference type="SAM" id="MobiDB-lite"/>
    </source>
</evidence>
<feature type="region of interest" description="Disordered" evidence="1">
    <location>
        <begin position="1"/>
        <end position="26"/>
    </location>
</feature>
<keyword evidence="3" id="KW-1185">Reference proteome</keyword>
<evidence type="ECO:0000313" key="3">
    <source>
        <dbReference type="Proteomes" id="UP000243217"/>
    </source>
</evidence>
<sequence length="347" mass="40723">MNRNSNDDKHAHERRRNREKQERRKERYCKERDELEDQIEHLNRVVATYALKLSLSWKDVALGMLDGSRHVQQSNAYLKRKYAERKRVAFALWKWTLSLSRRGNSAELPLPWNRLRLMADPSARKHGLDWYSKHIYHNTDALLAFEATNTRGFVVDTIVRYGGNDLSDIICRGQLDYDLPLEQVYKTGKHKIQALSKARLVPFFCDEISPEITSTIDSSMSYRRIVVSPTESLMYVTREFASRDRIVVVMGTFADDDILPQSPRWQPRMAWHILECTGPKSTRLTVMTYNGPYFEHDKMHTWKECLAASPELFMHTAVSSFEEYKTMLEIQSRVLVSEKMKQFELHN</sequence>
<dbReference type="Proteomes" id="UP000243217">
    <property type="component" value="Unassembled WGS sequence"/>
</dbReference>
<accession>A0A1V9Y8R8</accession>
<gene>
    <name evidence="2" type="ORF">THRCLA_11112</name>
</gene>
<dbReference type="EMBL" id="JNBS01004834">
    <property type="protein sequence ID" value="OQR82130.1"/>
    <property type="molecule type" value="Genomic_DNA"/>
</dbReference>
<proteinExistence type="predicted"/>
<dbReference type="AlphaFoldDB" id="A0A1V9Y8R8"/>
<comment type="caution">
    <text evidence="2">The sequence shown here is derived from an EMBL/GenBank/DDBJ whole genome shotgun (WGS) entry which is preliminary data.</text>
</comment>
<feature type="compositionally biased region" description="Basic and acidic residues" evidence="1">
    <location>
        <begin position="1"/>
        <end position="11"/>
    </location>
</feature>
<reference evidence="2 3" key="1">
    <citation type="journal article" date="2014" name="Genome Biol. Evol.">
        <title>The secreted proteins of Achlya hypogyna and Thraustotheca clavata identify the ancestral oomycete secretome and reveal gene acquisitions by horizontal gene transfer.</title>
        <authorList>
            <person name="Misner I."/>
            <person name="Blouin N."/>
            <person name="Leonard G."/>
            <person name="Richards T.A."/>
            <person name="Lane C.E."/>
        </authorList>
    </citation>
    <scope>NUCLEOTIDE SEQUENCE [LARGE SCALE GENOMIC DNA]</scope>
    <source>
        <strain evidence="2 3">ATCC 34112</strain>
    </source>
</reference>
<protein>
    <submittedName>
        <fullName evidence="2">Uncharacterized protein</fullName>
    </submittedName>
</protein>